<protein>
    <submittedName>
        <fullName evidence="1">Uncharacterized protein</fullName>
    </submittedName>
</protein>
<name>A0ACB7YE26_9ERIC</name>
<dbReference type="Proteomes" id="UP000828048">
    <property type="component" value="Chromosome 8"/>
</dbReference>
<dbReference type="EMBL" id="CM037158">
    <property type="protein sequence ID" value="KAH7851389.1"/>
    <property type="molecule type" value="Genomic_DNA"/>
</dbReference>
<accession>A0ACB7YE26</accession>
<organism evidence="1 2">
    <name type="scientific">Vaccinium darrowii</name>
    <dbReference type="NCBI Taxonomy" id="229202"/>
    <lineage>
        <taxon>Eukaryota</taxon>
        <taxon>Viridiplantae</taxon>
        <taxon>Streptophyta</taxon>
        <taxon>Embryophyta</taxon>
        <taxon>Tracheophyta</taxon>
        <taxon>Spermatophyta</taxon>
        <taxon>Magnoliopsida</taxon>
        <taxon>eudicotyledons</taxon>
        <taxon>Gunneridae</taxon>
        <taxon>Pentapetalae</taxon>
        <taxon>asterids</taxon>
        <taxon>Ericales</taxon>
        <taxon>Ericaceae</taxon>
        <taxon>Vaccinioideae</taxon>
        <taxon>Vaccinieae</taxon>
        <taxon>Vaccinium</taxon>
    </lineage>
</organism>
<evidence type="ECO:0000313" key="2">
    <source>
        <dbReference type="Proteomes" id="UP000828048"/>
    </source>
</evidence>
<keyword evidence="2" id="KW-1185">Reference proteome</keyword>
<gene>
    <name evidence="1" type="ORF">Vadar_010860</name>
</gene>
<reference evidence="1 2" key="1">
    <citation type="journal article" date="2021" name="Hortic Res">
        <title>High-quality reference genome and annotation aids understanding of berry development for evergreen blueberry (Vaccinium darrowii).</title>
        <authorList>
            <person name="Yu J."/>
            <person name="Hulse-Kemp A.M."/>
            <person name="Babiker E."/>
            <person name="Staton M."/>
        </authorList>
    </citation>
    <scope>NUCLEOTIDE SEQUENCE [LARGE SCALE GENOMIC DNA]</scope>
    <source>
        <strain evidence="2">cv. NJ 8807/NJ 8810</strain>
        <tissue evidence="1">Young leaf</tissue>
    </source>
</reference>
<evidence type="ECO:0000313" key="1">
    <source>
        <dbReference type="EMBL" id="KAH7851389.1"/>
    </source>
</evidence>
<proteinExistence type="predicted"/>
<comment type="caution">
    <text evidence="1">The sequence shown here is derived from an EMBL/GenBank/DDBJ whole genome shotgun (WGS) entry which is preliminary data.</text>
</comment>
<sequence length="152" mass="17685">MDCKILFLDRLCFPPQVSSFRHYWTDGNAKAWLKAYDALKDHTNVGLFECYGLGIKSAFDKHNVEKDVAEAIKQELYRKHGPIWHCIVMKNFDSIGEVYDDRSPSTSNPDSPNNGSDSKTRHDVKYWTRKPHPLKTKQDWQERLKTIGKNDL</sequence>